<keyword evidence="2" id="KW-1185">Reference proteome</keyword>
<comment type="caution">
    <text evidence="1">The sequence shown here is derived from an EMBL/GenBank/DDBJ whole genome shotgun (WGS) entry which is preliminary data.</text>
</comment>
<sequence length="132" mass="14985">MHSERSETRQQLLAGQTRTCELMPAAAEWARRRFHCAADMKEKTKNERRFGSAKQRSIVRERVRRRPTTPNAVGISKNVYTRDGHAGETEKEREGGLARATCKSAAQPRDARARPQPSRSPALYPANHETMQ</sequence>
<protein>
    <submittedName>
        <fullName evidence="1">Uncharacterized protein</fullName>
    </submittedName>
</protein>
<organism evidence="1 2">
    <name type="scientific">Hyalomma asiaticum</name>
    <name type="common">Tick</name>
    <dbReference type="NCBI Taxonomy" id="266040"/>
    <lineage>
        <taxon>Eukaryota</taxon>
        <taxon>Metazoa</taxon>
        <taxon>Ecdysozoa</taxon>
        <taxon>Arthropoda</taxon>
        <taxon>Chelicerata</taxon>
        <taxon>Arachnida</taxon>
        <taxon>Acari</taxon>
        <taxon>Parasitiformes</taxon>
        <taxon>Ixodida</taxon>
        <taxon>Ixodoidea</taxon>
        <taxon>Ixodidae</taxon>
        <taxon>Hyalomminae</taxon>
        <taxon>Hyalomma</taxon>
    </lineage>
</organism>
<gene>
    <name evidence="1" type="ORF">HPB50_016539</name>
</gene>
<reference evidence="1" key="1">
    <citation type="submission" date="2020-05" db="EMBL/GenBank/DDBJ databases">
        <title>Large-scale comparative analyses of tick genomes elucidate their genetic diversity and vector capacities.</title>
        <authorList>
            <person name="Jia N."/>
            <person name="Wang J."/>
            <person name="Shi W."/>
            <person name="Du L."/>
            <person name="Sun Y."/>
            <person name="Zhan W."/>
            <person name="Jiang J."/>
            <person name="Wang Q."/>
            <person name="Zhang B."/>
            <person name="Ji P."/>
            <person name="Sakyi L.B."/>
            <person name="Cui X."/>
            <person name="Yuan T."/>
            <person name="Jiang B."/>
            <person name="Yang W."/>
            <person name="Lam T.T.-Y."/>
            <person name="Chang Q."/>
            <person name="Ding S."/>
            <person name="Wang X."/>
            <person name="Zhu J."/>
            <person name="Ruan X."/>
            <person name="Zhao L."/>
            <person name="Wei J."/>
            <person name="Que T."/>
            <person name="Du C."/>
            <person name="Cheng J."/>
            <person name="Dai P."/>
            <person name="Han X."/>
            <person name="Huang E."/>
            <person name="Gao Y."/>
            <person name="Liu J."/>
            <person name="Shao H."/>
            <person name="Ye R."/>
            <person name="Li L."/>
            <person name="Wei W."/>
            <person name="Wang X."/>
            <person name="Wang C."/>
            <person name="Yang T."/>
            <person name="Huo Q."/>
            <person name="Li W."/>
            <person name="Guo W."/>
            <person name="Chen H."/>
            <person name="Zhou L."/>
            <person name="Ni X."/>
            <person name="Tian J."/>
            <person name="Zhou Y."/>
            <person name="Sheng Y."/>
            <person name="Liu T."/>
            <person name="Pan Y."/>
            <person name="Xia L."/>
            <person name="Li J."/>
            <person name="Zhao F."/>
            <person name="Cao W."/>
        </authorList>
    </citation>
    <scope>NUCLEOTIDE SEQUENCE</scope>
    <source>
        <strain evidence="1">Hyas-2018</strain>
    </source>
</reference>
<dbReference type="EMBL" id="CM023482">
    <property type="protein sequence ID" value="KAH6939220.1"/>
    <property type="molecule type" value="Genomic_DNA"/>
</dbReference>
<proteinExistence type="predicted"/>
<dbReference type="Proteomes" id="UP000821845">
    <property type="component" value="Chromosome 2"/>
</dbReference>
<accession>A0ACB7SWZ8</accession>
<name>A0ACB7SWZ8_HYAAI</name>
<evidence type="ECO:0000313" key="2">
    <source>
        <dbReference type="Proteomes" id="UP000821845"/>
    </source>
</evidence>
<evidence type="ECO:0000313" key="1">
    <source>
        <dbReference type="EMBL" id="KAH6939220.1"/>
    </source>
</evidence>